<evidence type="ECO:0008006" key="3">
    <source>
        <dbReference type="Google" id="ProtNLM"/>
    </source>
</evidence>
<dbReference type="AlphaFoldDB" id="A0A6H0TMV0"/>
<reference evidence="2" key="1">
    <citation type="submission" date="2019-02" db="EMBL/GenBank/DDBJ databases">
        <title>Structural and Functional analysis of Lanthipeptide from Bacillus thuringiensis serovar andalousiensis B23193.</title>
        <authorList>
            <person name="Andreeva J.V."/>
            <person name="Grigoreva A."/>
        </authorList>
    </citation>
    <scope>NUCLEOTIDE SEQUENCE [LARGE SCALE GENOMIC DNA]</scope>
    <source>
        <strain evidence="2">B23193</strain>
    </source>
</reference>
<organism evidence="1 2">
    <name type="scientific">Bacillus thuringiensis serovar andalousiensis</name>
    <dbReference type="NCBI Taxonomy" id="257985"/>
    <lineage>
        <taxon>Bacteria</taxon>
        <taxon>Bacillati</taxon>
        <taxon>Bacillota</taxon>
        <taxon>Bacilli</taxon>
        <taxon>Bacillales</taxon>
        <taxon>Bacillaceae</taxon>
        <taxon>Bacillus</taxon>
        <taxon>Bacillus cereus group</taxon>
    </lineage>
</organism>
<sequence length="88" mass="9777">MPVVKIEGVFMGASMVEKEYEGNKKTTVVVDLYQKGEKGNETVRVSSKEVTLFPTISGGYKLGDEFKCLASVSAYKNNAYYNLQQIVK</sequence>
<proteinExistence type="predicted"/>
<gene>
    <name evidence="1" type="ORF">EVG22_29845</name>
</gene>
<evidence type="ECO:0000313" key="2">
    <source>
        <dbReference type="Proteomes" id="UP000501374"/>
    </source>
</evidence>
<dbReference type="Proteomes" id="UP000501374">
    <property type="component" value="Chromosome"/>
</dbReference>
<name>A0A6H0TMV0_BACTU</name>
<dbReference type="RefSeq" id="WP_098355158.1">
    <property type="nucleotide sequence ID" value="NZ_CP035727.2"/>
</dbReference>
<evidence type="ECO:0000313" key="1">
    <source>
        <dbReference type="EMBL" id="QIW22272.1"/>
    </source>
</evidence>
<accession>A0A6H0TMV0</accession>
<dbReference type="EMBL" id="CP035727">
    <property type="protein sequence ID" value="QIW22272.1"/>
    <property type="molecule type" value="Genomic_DNA"/>
</dbReference>
<protein>
    <recommendedName>
        <fullName evidence="3">DUF3221 domain-containing protein</fullName>
    </recommendedName>
</protein>